<dbReference type="InterPro" id="IPR036661">
    <property type="entry name" value="Luciferase-like_sf"/>
</dbReference>
<dbReference type="InterPro" id="IPR050766">
    <property type="entry name" value="Bact_Lucif_Oxidored"/>
</dbReference>
<dbReference type="AlphaFoldDB" id="A0A6J6QZB3"/>
<evidence type="ECO:0000313" key="2">
    <source>
        <dbReference type="EMBL" id="CAB4716222.1"/>
    </source>
</evidence>
<proteinExistence type="predicted"/>
<feature type="domain" description="Luciferase-like" evidence="1">
    <location>
        <begin position="6"/>
        <end position="300"/>
    </location>
</feature>
<sequence length="336" mass="37673">MTPQIKFGILASHQYPQGVDLKSNLRELFSLVEYAAELKYDSVFAIHHYVANLQTPQVISMTAALLAHSGDMRVGTAILLLPFIHPVHVAEEYSTLDHLSDGKIILGVGAGYRDSEFDAFSLNKKERGSRLAESVEVIRKLWTGEPVFHKGKYFQLDGQKISIPPLQKGGPPIWVGAGAFSAIERAGKIGDAWLAPGNPPTEGWFEEALQRYNGALAEAGREKSTVDRPVIVELYCAASDELAREQSLPYVKDEYFTYSDYKQLSWQKSRFDYLWDKVFLIGSPETIARRVLELSQLGFNQIIFRPFWIGMPMALARESVRLVATEVRPLLLKANV</sequence>
<organism evidence="2">
    <name type="scientific">freshwater metagenome</name>
    <dbReference type="NCBI Taxonomy" id="449393"/>
    <lineage>
        <taxon>unclassified sequences</taxon>
        <taxon>metagenomes</taxon>
        <taxon>ecological metagenomes</taxon>
    </lineage>
</organism>
<reference evidence="2" key="1">
    <citation type="submission" date="2020-05" db="EMBL/GenBank/DDBJ databases">
        <authorList>
            <person name="Chiriac C."/>
            <person name="Salcher M."/>
            <person name="Ghai R."/>
            <person name="Kavagutti S V."/>
        </authorList>
    </citation>
    <scope>NUCLEOTIDE SEQUENCE</scope>
</reference>
<dbReference type="EMBL" id="CAEZYA010000065">
    <property type="protein sequence ID" value="CAB4716222.1"/>
    <property type="molecule type" value="Genomic_DNA"/>
</dbReference>
<evidence type="ECO:0000259" key="1">
    <source>
        <dbReference type="Pfam" id="PF00296"/>
    </source>
</evidence>
<dbReference type="PANTHER" id="PTHR30137">
    <property type="entry name" value="LUCIFERASE-LIKE MONOOXYGENASE"/>
    <property type="match status" value="1"/>
</dbReference>
<dbReference type="GO" id="GO:0005829">
    <property type="term" value="C:cytosol"/>
    <property type="evidence" value="ECO:0007669"/>
    <property type="project" value="TreeGrafter"/>
</dbReference>
<dbReference type="Pfam" id="PF00296">
    <property type="entry name" value="Bac_luciferase"/>
    <property type="match status" value="1"/>
</dbReference>
<name>A0A6J6QZB3_9ZZZZ</name>
<dbReference type="InterPro" id="IPR011251">
    <property type="entry name" value="Luciferase-like_dom"/>
</dbReference>
<dbReference type="PANTHER" id="PTHR30137:SF6">
    <property type="entry name" value="LUCIFERASE-LIKE MONOOXYGENASE"/>
    <property type="match status" value="1"/>
</dbReference>
<dbReference type="Gene3D" id="3.20.20.30">
    <property type="entry name" value="Luciferase-like domain"/>
    <property type="match status" value="1"/>
</dbReference>
<protein>
    <submittedName>
        <fullName evidence="2">Unannotated protein</fullName>
    </submittedName>
</protein>
<dbReference type="SUPFAM" id="SSF51679">
    <property type="entry name" value="Bacterial luciferase-like"/>
    <property type="match status" value="1"/>
</dbReference>
<gene>
    <name evidence="2" type="ORF">UFOPK2627_01312</name>
</gene>
<accession>A0A6J6QZB3</accession>
<dbReference type="GO" id="GO:0016705">
    <property type="term" value="F:oxidoreductase activity, acting on paired donors, with incorporation or reduction of molecular oxygen"/>
    <property type="evidence" value="ECO:0007669"/>
    <property type="project" value="InterPro"/>
</dbReference>